<evidence type="ECO:0000313" key="7">
    <source>
        <dbReference type="Proteomes" id="UP000198771"/>
    </source>
</evidence>
<keyword evidence="3" id="KW-0408">Iron</keyword>
<dbReference type="InterPro" id="IPR050572">
    <property type="entry name" value="Fe-S_Ferredoxin"/>
</dbReference>
<gene>
    <name evidence="6" type="ORF">SAMN05660653_02962</name>
</gene>
<feature type="domain" description="4Fe-4S ferredoxin-type" evidence="5">
    <location>
        <begin position="109"/>
        <end position="138"/>
    </location>
</feature>
<feature type="domain" description="4Fe-4S ferredoxin-type" evidence="5">
    <location>
        <begin position="78"/>
        <end position="107"/>
    </location>
</feature>
<organism evidence="6 7">
    <name type="scientific">Desulfonatronum thiosulfatophilum</name>
    <dbReference type="NCBI Taxonomy" id="617002"/>
    <lineage>
        <taxon>Bacteria</taxon>
        <taxon>Pseudomonadati</taxon>
        <taxon>Thermodesulfobacteriota</taxon>
        <taxon>Desulfovibrionia</taxon>
        <taxon>Desulfovibrionales</taxon>
        <taxon>Desulfonatronaceae</taxon>
        <taxon>Desulfonatronum</taxon>
    </lineage>
</organism>
<dbReference type="GO" id="GO:0051539">
    <property type="term" value="F:4 iron, 4 sulfur cluster binding"/>
    <property type="evidence" value="ECO:0007669"/>
    <property type="project" value="UniProtKB-KW"/>
</dbReference>
<dbReference type="SUPFAM" id="SSF54862">
    <property type="entry name" value="4Fe-4S ferredoxins"/>
    <property type="match status" value="1"/>
</dbReference>
<evidence type="ECO:0000313" key="6">
    <source>
        <dbReference type="EMBL" id="SDB58403.1"/>
    </source>
</evidence>
<name>A0A1G6ELM8_9BACT</name>
<dbReference type="PANTHER" id="PTHR43687">
    <property type="entry name" value="ADENYLYLSULFATE REDUCTASE, BETA SUBUNIT"/>
    <property type="match status" value="1"/>
</dbReference>
<dbReference type="Pfam" id="PF12838">
    <property type="entry name" value="Fer4_7"/>
    <property type="match status" value="1"/>
</dbReference>
<dbReference type="PROSITE" id="PS00198">
    <property type="entry name" value="4FE4S_FER_1"/>
    <property type="match status" value="1"/>
</dbReference>
<dbReference type="EMBL" id="FMXO01000019">
    <property type="protein sequence ID" value="SDB58403.1"/>
    <property type="molecule type" value="Genomic_DNA"/>
</dbReference>
<dbReference type="Proteomes" id="UP000198771">
    <property type="component" value="Unassembled WGS sequence"/>
</dbReference>
<keyword evidence="4" id="KW-0411">Iron-sulfur</keyword>
<dbReference type="OrthoDB" id="9808559at2"/>
<dbReference type="InterPro" id="IPR017896">
    <property type="entry name" value="4Fe4S_Fe-S-bd"/>
</dbReference>
<dbReference type="Gene3D" id="3.30.70.260">
    <property type="match status" value="1"/>
</dbReference>
<dbReference type="Pfam" id="PF09383">
    <property type="entry name" value="NIL"/>
    <property type="match status" value="1"/>
</dbReference>
<dbReference type="InterPro" id="IPR017900">
    <property type="entry name" value="4Fe4S_Fe_S_CS"/>
</dbReference>
<keyword evidence="2" id="KW-0479">Metal-binding</keyword>
<evidence type="ECO:0000256" key="4">
    <source>
        <dbReference type="ARBA" id="ARBA00023014"/>
    </source>
</evidence>
<dbReference type="PANTHER" id="PTHR43687:SF1">
    <property type="entry name" value="FERREDOXIN III"/>
    <property type="match status" value="1"/>
</dbReference>
<dbReference type="SUPFAM" id="SSF55021">
    <property type="entry name" value="ACT-like"/>
    <property type="match status" value="1"/>
</dbReference>
<dbReference type="Gene3D" id="3.30.70.20">
    <property type="match status" value="1"/>
</dbReference>
<keyword evidence="1" id="KW-0004">4Fe-4S</keyword>
<dbReference type="InterPro" id="IPR018449">
    <property type="entry name" value="NIL_domain"/>
</dbReference>
<reference evidence="6 7" key="1">
    <citation type="submission" date="2016-10" db="EMBL/GenBank/DDBJ databases">
        <authorList>
            <person name="de Groot N.N."/>
        </authorList>
    </citation>
    <scope>NUCLEOTIDE SEQUENCE [LARGE SCALE GENOMIC DNA]</scope>
    <source>
        <strain evidence="6 7">ASO4-2</strain>
    </source>
</reference>
<dbReference type="GO" id="GO:0046872">
    <property type="term" value="F:metal ion binding"/>
    <property type="evidence" value="ECO:0007669"/>
    <property type="project" value="UniProtKB-KW"/>
</dbReference>
<evidence type="ECO:0000256" key="2">
    <source>
        <dbReference type="ARBA" id="ARBA00022723"/>
    </source>
</evidence>
<dbReference type="RefSeq" id="WP_092123448.1">
    <property type="nucleotide sequence ID" value="NZ_FMXO01000019.1"/>
</dbReference>
<dbReference type="AlphaFoldDB" id="A0A1G6ELM8"/>
<sequence>MSETKETICLSFPPDVSNQPVVCNLARIYGLTFNILKARISPKQEGQMTIEIIGERDQCRQGLRYLRDHGVSITPVAHKIRRIEKSCVHCGMCTALCPTKSLRMDVATREVLFLREKCSVCGLCTSLCPVKAMVLETENGIWEALTEEA</sequence>
<evidence type="ECO:0000259" key="5">
    <source>
        <dbReference type="PROSITE" id="PS51379"/>
    </source>
</evidence>
<evidence type="ECO:0000256" key="3">
    <source>
        <dbReference type="ARBA" id="ARBA00023004"/>
    </source>
</evidence>
<proteinExistence type="predicted"/>
<dbReference type="SMART" id="SM00930">
    <property type="entry name" value="NIL"/>
    <property type="match status" value="1"/>
</dbReference>
<dbReference type="InterPro" id="IPR045865">
    <property type="entry name" value="ACT-like_dom_sf"/>
</dbReference>
<dbReference type="STRING" id="617002.SAMN05660653_02962"/>
<accession>A0A1G6ELM8</accession>
<evidence type="ECO:0000256" key="1">
    <source>
        <dbReference type="ARBA" id="ARBA00022485"/>
    </source>
</evidence>
<dbReference type="PROSITE" id="PS51379">
    <property type="entry name" value="4FE4S_FER_2"/>
    <property type="match status" value="2"/>
</dbReference>
<keyword evidence="7" id="KW-1185">Reference proteome</keyword>
<protein>
    <submittedName>
        <fullName evidence="6">4Fe-4S dicluster domain-containing protein</fullName>
    </submittedName>
</protein>